<reference evidence="3 4" key="1">
    <citation type="journal article" date="2019" name="Gigascience">
        <title>Whole-genome sequence of the oriental lung fluke Paragonimus westermani.</title>
        <authorList>
            <person name="Oey H."/>
            <person name="Zakrzewski M."/>
            <person name="Narain K."/>
            <person name="Devi K.R."/>
            <person name="Agatsuma T."/>
            <person name="Nawaratna S."/>
            <person name="Gobert G.N."/>
            <person name="Jones M.K."/>
            <person name="Ragan M.A."/>
            <person name="McManus D.P."/>
            <person name="Krause L."/>
        </authorList>
    </citation>
    <scope>NUCLEOTIDE SEQUENCE [LARGE SCALE GENOMIC DNA]</scope>
    <source>
        <strain evidence="3 4">IND2009</strain>
    </source>
</reference>
<organism evidence="3 4">
    <name type="scientific">Paragonimus westermani</name>
    <dbReference type="NCBI Taxonomy" id="34504"/>
    <lineage>
        <taxon>Eukaryota</taxon>
        <taxon>Metazoa</taxon>
        <taxon>Spiralia</taxon>
        <taxon>Lophotrochozoa</taxon>
        <taxon>Platyhelminthes</taxon>
        <taxon>Trematoda</taxon>
        <taxon>Digenea</taxon>
        <taxon>Plagiorchiida</taxon>
        <taxon>Troglotremata</taxon>
        <taxon>Troglotrematidae</taxon>
        <taxon>Paragonimus</taxon>
    </lineage>
</organism>
<dbReference type="InterPro" id="IPR043128">
    <property type="entry name" value="Rev_trsase/Diguanyl_cyclase"/>
</dbReference>
<comment type="caution">
    <text evidence="3">The sequence shown here is derived from an EMBL/GenBank/DDBJ whole genome shotgun (WGS) entry which is preliminary data.</text>
</comment>
<dbReference type="InterPro" id="IPR041577">
    <property type="entry name" value="RT_RNaseH_2"/>
</dbReference>
<protein>
    <recommendedName>
        <fullName evidence="2">Reverse transcriptase/retrotransposon-derived protein RNase H-like domain-containing protein</fullName>
    </recommendedName>
</protein>
<evidence type="ECO:0000313" key="4">
    <source>
        <dbReference type="Proteomes" id="UP000324629"/>
    </source>
</evidence>
<dbReference type="SUPFAM" id="SSF56672">
    <property type="entry name" value="DNA/RNA polymerases"/>
    <property type="match status" value="1"/>
</dbReference>
<feature type="domain" description="Reverse transcriptase/retrotransposon-derived protein RNase H-like" evidence="2">
    <location>
        <begin position="17"/>
        <end position="78"/>
    </location>
</feature>
<evidence type="ECO:0000256" key="1">
    <source>
        <dbReference type="SAM" id="MobiDB-lite"/>
    </source>
</evidence>
<dbReference type="InterPro" id="IPR043502">
    <property type="entry name" value="DNA/RNA_pol_sf"/>
</dbReference>
<dbReference type="Pfam" id="PF17919">
    <property type="entry name" value="RT_RNaseH_2"/>
    <property type="match status" value="1"/>
</dbReference>
<dbReference type="InterPro" id="IPR051320">
    <property type="entry name" value="Viral_Replic_Matur_Polypro"/>
</dbReference>
<dbReference type="PANTHER" id="PTHR33064:SF37">
    <property type="entry name" value="RIBONUCLEASE H"/>
    <property type="match status" value="1"/>
</dbReference>
<dbReference type="EMBL" id="QNGE01000795">
    <property type="protein sequence ID" value="KAA3679258.1"/>
    <property type="molecule type" value="Genomic_DNA"/>
</dbReference>
<dbReference type="Proteomes" id="UP000324629">
    <property type="component" value="Unassembled WGS sequence"/>
</dbReference>
<accession>A0A5J4NVZ4</accession>
<evidence type="ECO:0000259" key="2">
    <source>
        <dbReference type="Pfam" id="PF17919"/>
    </source>
</evidence>
<name>A0A5J4NVZ4_9TREM</name>
<dbReference type="AlphaFoldDB" id="A0A5J4NVZ4"/>
<dbReference type="Gene3D" id="3.30.70.270">
    <property type="match status" value="1"/>
</dbReference>
<gene>
    <name evidence="3" type="ORF">DEA37_0002058</name>
</gene>
<dbReference type="PANTHER" id="PTHR33064">
    <property type="entry name" value="POL PROTEIN"/>
    <property type="match status" value="1"/>
</dbReference>
<sequence>MEAPLQQLTEEGKKVVWSAECHAAFDTLEDKLGSPHILALPDVSLSAGPFILDTDASDLAIGAVLSQKSVNGHYKPTADVPTINYNQLKPDQTPEEAQMRPPPVSPDSVPIAEQTVEIPAEGGCNNIGGTKALR</sequence>
<evidence type="ECO:0000313" key="3">
    <source>
        <dbReference type="EMBL" id="KAA3679258.1"/>
    </source>
</evidence>
<feature type="region of interest" description="Disordered" evidence="1">
    <location>
        <begin position="81"/>
        <end position="109"/>
    </location>
</feature>
<proteinExistence type="predicted"/>
<keyword evidence="4" id="KW-1185">Reference proteome</keyword>